<protein>
    <submittedName>
        <fullName evidence="1">Uncharacterized protein</fullName>
    </submittedName>
</protein>
<dbReference type="Proteomes" id="UP000036334">
    <property type="component" value="Unassembled WGS sequence"/>
</dbReference>
<reference evidence="1 2" key="1">
    <citation type="submission" date="2015-05" db="EMBL/GenBank/DDBJ databases">
        <title>Genome sequence of Mycobacterium haemophilum.</title>
        <authorList>
            <person name="Greninger A.L."/>
            <person name="Cunningham G."/>
            <person name="Miller S."/>
        </authorList>
    </citation>
    <scope>NUCLEOTIDE SEQUENCE [LARGE SCALE GENOMIC DNA]</scope>
    <source>
        <strain evidence="2">UC1</strain>
    </source>
</reference>
<keyword evidence="2" id="KW-1185">Reference proteome</keyword>
<accession>A0A0I9TI38</accession>
<dbReference type="PATRIC" id="fig|29311.18.peg.1458"/>
<name>A0A0I9TI38_9MYCO</name>
<dbReference type="STRING" id="1202450.B586_08415"/>
<comment type="caution">
    <text evidence="1">The sequence shown here is derived from an EMBL/GenBank/DDBJ whole genome shotgun (WGS) entry which is preliminary data.</text>
</comment>
<organism evidence="1 2">
    <name type="scientific">Mycobacterium haemophilum</name>
    <dbReference type="NCBI Taxonomy" id="29311"/>
    <lineage>
        <taxon>Bacteria</taxon>
        <taxon>Bacillati</taxon>
        <taxon>Actinomycetota</taxon>
        <taxon>Actinomycetes</taxon>
        <taxon>Mycobacteriales</taxon>
        <taxon>Mycobacteriaceae</taxon>
        <taxon>Mycobacterium</taxon>
    </lineage>
</organism>
<dbReference type="PROSITE" id="PS51257">
    <property type="entry name" value="PROKAR_LIPOPROTEIN"/>
    <property type="match status" value="1"/>
</dbReference>
<dbReference type="EMBL" id="LDPR01000004">
    <property type="protein sequence ID" value="KLO37626.1"/>
    <property type="molecule type" value="Genomic_DNA"/>
</dbReference>
<evidence type="ECO:0000313" key="2">
    <source>
        <dbReference type="Proteomes" id="UP000036334"/>
    </source>
</evidence>
<sequence length="61" mass="6799">MILHERKRLLEVAIEEARSANPHIVVQACTSAMTAKDCLDLVRAIGSTFDISPPYVLDYLL</sequence>
<evidence type="ECO:0000313" key="1">
    <source>
        <dbReference type="EMBL" id="KLO37626.1"/>
    </source>
</evidence>
<proteinExistence type="predicted"/>
<gene>
    <name evidence="1" type="ORF">ABH38_06460</name>
</gene>
<dbReference type="AlphaFoldDB" id="A0A0I9TI38"/>